<reference evidence="1" key="1">
    <citation type="journal article" date="2011" name="Genome Biol.">
        <title>The draft genome of the carcinogenic human liver fluke Clonorchis sinensis.</title>
        <authorList>
            <person name="Wang X."/>
            <person name="Chen W."/>
            <person name="Huang Y."/>
            <person name="Sun J."/>
            <person name="Men J."/>
            <person name="Liu H."/>
            <person name="Luo F."/>
            <person name="Guo L."/>
            <person name="Lv X."/>
            <person name="Deng C."/>
            <person name="Zhou C."/>
            <person name="Fan Y."/>
            <person name="Li X."/>
            <person name="Huang L."/>
            <person name="Hu Y."/>
            <person name="Liang C."/>
            <person name="Hu X."/>
            <person name="Xu J."/>
            <person name="Yu X."/>
        </authorList>
    </citation>
    <scope>NUCLEOTIDE SEQUENCE [LARGE SCALE GENOMIC DNA]</scope>
    <source>
        <strain evidence="1">Henan</strain>
    </source>
</reference>
<dbReference type="AlphaFoldDB" id="G7YM38"/>
<organism evidence="1 2">
    <name type="scientific">Clonorchis sinensis</name>
    <name type="common">Chinese liver fluke</name>
    <dbReference type="NCBI Taxonomy" id="79923"/>
    <lineage>
        <taxon>Eukaryota</taxon>
        <taxon>Metazoa</taxon>
        <taxon>Spiralia</taxon>
        <taxon>Lophotrochozoa</taxon>
        <taxon>Platyhelminthes</taxon>
        <taxon>Trematoda</taxon>
        <taxon>Digenea</taxon>
        <taxon>Opisthorchiida</taxon>
        <taxon>Opisthorchiata</taxon>
        <taxon>Opisthorchiidae</taxon>
        <taxon>Clonorchis</taxon>
    </lineage>
</organism>
<accession>G7YM38</accession>
<evidence type="ECO:0000313" key="2">
    <source>
        <dbReference type="Proteomes" id="UP000008909"/>
    </source>
</evidence>
<name>G7YM38_CLOSI</name>
<proteinExistence type="predicted"/>
<protein>
    <submittedName>
        <fullName evidence="1">Uncharacterized protein</fullName>
    </submittedName>
</protein>
<gene>
    <name evidence="1" type="ORF">CLF_111911</name>
</gene>
<keyword evidence="2" id="KW-1185">Reference proteome</keyword>
<dbReference type="Proteomes" id="UP000008909">
    <property type="component" value="Unassembled WGS sequence"/>
</dbReference>
<evidence type="ECO:0000313" key="1">
    <source>
        <dbReference type="EMBL" id="GAA54019.1"/>
    </source>
</evidence>
<dbReference type="EMBL" id="DF143687">
    <property type="protein sequence ID" value="GAA54019.1"/>
    <property type="molecule type" value="Genomic_DNA"/>
</dbReference>
<reference key="2">
    <citation type="submission" date="2011-10" db="EMBL/GenBank/DDBJ databases">
        <title>The genome and transcriptome sequence of Clonorchis sinensis provide insights into the carcinogenic liver fluke.</title>
        <authorList>
            <person name="Wang X."/>
            <person name="Huang Y."/>
            <person name="Chen W."/>
            <person name="Liu H."/>
            <person name="Guo L."/>
            <person name="Chen Y."/>
            <person name="Luo F."/>
            <person name="Zhou W."/>
            <person name="Sun J."/>
            <person name="Mao Q."/>
            <person name="Liang P."/>
            <person name="Zhou C."/>
            <person name="Tian Y."/>
            <person name="Men J."/>
            <person name="Lv X."/>
            <person name="Huang L."/>
            <person name="Zhou J."/>
            <person name="Hu Y."/>
            <person name="Li R."/>
            <person name="Zhang F."/>
            <person name="Lei H."/>
            <person name="Li X."/>
            <person name="Hu X."/>
            <person name="Liang C."/>
            <person name="Xu J."/>
            <person name="Wu Z."/>
            <person name="Yu X."/>
        </authorList>
    </citation>
    <scope>NUCLEOTIDE SEQUENCE</scope>
    <source>
        <strain>Henan</strain>
    </source>
</reference>
<sequence length="120" mass="13506">MPNRAAELFRLFKVVCISEGYAPRRPISFAYSMSVSEYPGSILTPEVSDAGREISSSISITKMKRKSEKGQPCLTPLDVVNSGESFPYTRLRPQWFAYSVLIRDMNLEGTPLITRYSQSC</sequence>